<dbReference type="InterPro" id="IPR058548">
    <property type="entry name" value="MlaB-like_STAS"/>
</dbReference>
<dbReference type="AlphaFoldDB" id="S5VLU2"/>
<reference evidence="3" key="1">
    <citation type="submission" date="2012-10" db="EMBL/GenBank/DDBJ databases">
        <title>The complete genome sequence of Streptomyces collinus Tu 365.</title>
        <authorList>
            <person name="Ruckert C."/>
            <person name="Szczepanowski R."/>
            <person name="Goesmann A."/>
            <person name="Pross E.K."/>
            <person name="Musiol E.M."/>
            <person name="Blin K."/>
            <person name="Wohlleben W."/>
            <person name="Puhler A."/>
            <person name="Weber T."/>
            <person name="Kalinowski J."/>
        </authorList>
    </citation>
    <scope>NUCLEOTIDE SEQUENCE [LARGE SCALE GENOMIC DNA]</scope>
    <source>
        <strain evidence="3">DSM 40733 / Tue 365</strain>
    </source>
</reference>
<dbReference type="InterPro" id="IPR002645">
    <property type="entry name" value="STAS_dom"/>
</dbReference>
<dbReference type="EMBL" id="CP006259">
    <property type="protein sequence ID" value="AGS69355.1"/>
    <property type="molecule type" value="Genomic_DNA"/>
</dbReference>
<organism evidence="2 3">
    <name type="scientific">Streptomyces collinus (strain DSM 40733 / Tue 365)</name>
    <dbReference type="NCBI Taxonomy" id="1214242"/>
    <lineage>
        <taxon>Bacteria</taxon>
        <taxon>Bacillati</taxon>
        <taxon>Actinomycetota</taxon>
        <taxon>Actinomycetes</taxon>
        <taxon>Kitasatosporales</taxon>
        <taxon>Streptomycetaceae</taxon>
        <taxon>Streptomyces</taxon>
    </lineage>
</organism>
<dbReference type="PATRIC" id="fig|1214242.5.peg.2602"/>
<dbReference type="HOGENOM" id="CLU_165918_0_0_11"/>
<dbReference type="RefSeq" id="WP_020939829.1">
    <property type="nucleotide sequence ID" value="NC_021985.1"/>
</dbReference>
<gene>
    <name evidence="2" type="ORF">B446_12675</name>
</gene>
<protein>
    <submittedName>
        <fullName evidence="2">Anti anti sigma factor</fullName>
    </submittedName>
</protein>
<reference evidence="2 3" key="2">
    <citation type="journal article" date="2013" name="J. Biotechnol.">
        <title>Complete genome sequence of the kirromycin producer Streptomyces collinus Tu 365 consisting of a linear chromosome and two linear plasmids.</title>
        <authorList>
            <person name="Ruckert C."/>
            <person name="Szczepanowski R."/>
            <person name="Albersmeier A."/>
            <person name="Goesmann A."/>
            <person name="Iftime D."/>
            <person name="Musiol E.M."/>
            <person name="Blin K."/>
            <person name="Wohlleben W."/>
            <person name="Puhler A."/>
            <person name="Kalinowski J."/>
            <person name="Weber T."/>
        </authorList>
    </citation>
    <scope>NUCLEOTIDE SEQUENCE [LARGE SCALE GENOMIC DNA]</scope>
    <source>
        <strain evidence="3">DSM 40733 / Tue 365</strain>
    </source>
</reference>
<feature type="domain" description="STAS" evidence="1">
    <location>
        <begin position="31"/>
        <end position="104"/>
    </location>
</feature>
<dbReference type="Pfam" id="PF13466">
    <property type="entry name" value="STAS_2"/>
    <property type="match status" value="1"/>
</dbReference>
<dbReference type="STRING" id="1214242.B446_12675"/>
<evidence type="ECO:0000313" key="2">
    <source>
        <dbReference type="EMBL" id="AGS69355.1"/>
    </source>
</evidence>
<dbReference type="eggNOG" id="COG1366">
    <property type="taxonomic scope" value="Bacteria"/>
</dbReference>
<proteinExistence type="predicted"/>
<name>S5VLU2_STRC3</name>
<dbReference type="Proteomes" id="UP000015423">
    <property type="component" value="Chromosome"/>
</dbReference>
<dbReference type="KEGG" id="sci:B446_12675"/>
<accession>S5VLU2</accession>
<evidence type="ECO:0000313" key="3">
    <source>
        <dbReference type="Proteomes" id="UP000015423"/>
    </source>
</evidence>
<evidence type="ECO:0000259" key="1">
    <source>
        <dbReference type="PROSITE" id="PS50801"/>
    </source>
</evidence>
<sequence length="118" mass="12259">MDVPEPGAPRLVPGPVVPRLDVVPLTGRAGVRAAGEVSLPTHGVWEGVLERAVRDGGSVYYLELSALAFVDVAGAGALADAALRFGTRRLVLDRPPPALPRVLELLWPGLPAIEVAAA</sequence>
<dbReference type="Gene3D" id="3.30.750.24">
    <property type="entry name" value="STAS domain"/>
    <property type="match status" value="1"/>
</dbReference>
<dbReference type="InterPro" id="IPR036513">
    <property type="entry name" value="STAS_dom_sf"/>
</dbReference>
<dbReference type="PROSITE" id="PS50801">
    <property type="entry name" value="STAS"/>
    <property type="match status" value="1"/>
</dbReference>
<dbReference type="SUPFAM" id="SSF52091">
    <property type="entry name" value="SpoIIaa-like"/>
    <property type="match status" value="1"/>
</dbReference>
<keyword evidence="3" id="KW-1185">Reference proteome</keyword>